<evidence type="ECO:0000313" key="2">
    <source>
        <dbReference type="EMBL" id="MPV86711.1"/>
    </source>
</evidence>
<dbReference type="PANTHER" id="PTHR43084:SF1">
    <property type="entry name" value="PERSULFIDE DIOXYGENASE ETHE1, MITOCHONDRIAL"/>
    <property type="match status" value="1"/>
</dbReference>
<dbReference type="EMBL" id="WHNW01000010">
    <property type="protein sequence ID" value="MPV86711.1"/>
    <property type="molecule type" value="Genomic_DNA"/>
</dbReference>
<dbReference type="GO" id="GO:0070813">
    <property type="term" value="P:hydrogen sulfide metabolic process"/>
    <property type="evidence" value="ECO:0007669"/>
    <property type="project" value="TreeGrafter"/>
</dbReference>
<dbReference type="Proteomes" id="UP000471298">
    <property type="component" value="Unassembled WGS sequence"/>
</dbReference>
<comment type="caution">
    <text evidence="2">The sequence shown here is derived from an EMBL/GenBank/DDBJ whole genome shotgun (WGS) entry which is preliminary data.</text>
</comment>
<dbReference type="InterPro" id="IPR051682">
    <property type="entry name" value="Mito_Persulfide_Diox"/>
</dbReference>
<keyword evidence="2" id="KW-0378">Hydrolase</keyword>
<dbReference type="GO" id="GO:0006749">
    <property type="term" value="P:glutathione metabolic process"/>
    <property type="evidence" value="ECO:0007669"/>
    <property type="project" value="TreeGrafter"/>
</dbReference>
<dbReference type="FunCoup" id="A0A6N7EVY2">
    <property type="interactions" value="414"/>
</dbReference>
<reference evidence="2 3" key="1">
    <citation type="submission" date="2019-10" db="EMBL/GenBank/DDBJ databases">
        <title>Cardiobacteriales fam. a chemoheterotrophic member of the order Cardiobacteriales, and proposal of Cardiobacteriales fam. nov.</title>
        <authorList>
            <person name="Wang C."/>
        </authorList>
    </citation>
    <scope>NUCLEOTIDE SEQUENCE [LARGE SCALE GENOMIC DNA]</scope>
    <source>
        <strain evidence="2 3">ML27</strain>
    </source>
</reference>
<dbReference type="SMART" id="SM00849">
    <property type="entry name" value="Lactamase_B"/>
    <property type="match status" value="1"/>
</dbReference>
<dbReference type="InterPro" id="IPR036866">
    <property type="entry name" value="RibonucZ/Hydroxyglut_hydro"/>
</dbReference>
<accession>A0A6N7EVY2</accession>
<evidence type="ECO:0000259" key="1">
    <source>
        <dbReference type="SMART" id="SM00849"/>
    </source>
</evidence>
<organism evidence="2 3">
    <name type="scientific">Ostreibacterium oceani</name>
    <dbReference type="NCBI Taxonomy" id="2654998"/>
    <lineage>
        <taxon>Bacteria</taxon>
        <taxon>Pseudomonadati</taxon>
        <taxon>Pseudomonadota</taxon>
        <taxon>Gammaproteobacteria</taxon>
        <taxon>Cardiobacteriales</taxon>
        <taxon>Ostreibacteriaceae</taxon>
        <taxon>Ostreibacterium</taxon>
    </lineage>
</organism>
<dbReference type="Gene3D" id="3.60.15.10">
    <property type="entry name" value="Ribonuclease Z/Hydroxyacylglutathione hydrolase-like"/>
    <property type="match status" value="1"/>
</dbReference>
<evidence type="ECO:0000313" key="3">
    <source>
        <dbReference type="Proteomes" id="UP000471298"/>
    </source>
</evidence>
<dbReference type="InParanoid" id="A0A6N7EVY2"/>
<proteinExistence type="predicted"/>
<dbReference type="Pfam" id="PF00753">
    <property type="entry name" value="Lactamase_B"/>
    <property type="match status" value="1"/>
</dbReference>
<protein>
    <submittedName>
        <fullName evidence="2">MBL fold metallo-hydrolase</fullName>
    </submittedName>
</protein>
<keyword evidence="3" id="KW-1185">Reference proteome</keyword>
<dbReference type="PANTHER" id="PTHR43084">
    <property type="entry name" value="PERSULFIDE DIOXYGENASE ETHE1"/>
    <property type="match status" value="1"/>
</dbReference>
<dbReference type="SUPFAM" id="SSF56281">
    <property type="entry name" value="Metallo-hydrolase/oxidoreductase"/>
    <property type="match status" value="1"/>
</dbReference>
<dbReference type="GO" id="GO:0016787">
    <property type="term" value="F:hydrolase activity"/>
    <property type="evidence" value="ECO:0007669"/>
    <property type="project" value="UniProtKB-KW"/>
</dbReference>
<dbReference type="GO" id="GO:0050313">
    <property type="term" value="F:sulfur dioxygenase activity"/>
    <property type="evidence" value="ECO:0007669"/>
    <property type="project" value="TreeGrafter"/>
</dbReference>
<name>A0A6N7EVY2_9GAMM</name>
<dbReference type="InterPro" id="IPR001279">
    <property type="entry name" value="Metallo-B-lactamas"/>
</dbReference>
<sequence>MTTTVFTFTVDGADNLLHIVADSACREAFIIDPAWDASAIIQQLEQYQLTPVGILLTHTHADHTSAVKPLLAKYDIPVYVSEAEYAVGRIHLDKPHWVRDGDCINLGAQKIEVIATPGHTAGGVTYKTNNALIVGDTLFIDGCGHCDFPDSDAHQLFDSLQRLKSLADALSIYCGHDYGQQPIDSLGRQKQTNPYLLIEDRAFFVAFRMHLQSQYRSIPFEPSSAEAMQQIYQRHAPF</sequence>
<dbReference type="RefSeq" id="WP_152810702.1">
    <property type="nucleotide sequence ID" value="NZ_WHNW01000010.1"/>
</dbReference>
<gene>
    <name evidence="2" type="ORF">GCU85_08235</name>
</gene>
<feature type="domain" description="Metallo-beta-lactamase" evidence="1">
    <location>
        <begin position="14"/>
        <end position="176"/>
    </location>
</feature>
<dbReference type="AlphaFoldDB" id="A0A6N7EVY2"/>